<gene>
    <name evidence="5 7" type="primary">rplX</name>
</gene>
<dbReference type="InterPro" id="IPR057264">
    <property type="entry name" value="Ribosomal_uL24_C"/>
</dbReference>
<dbReference type="EMBL" id="KT006951">
    <property type="protein sequence ID" value="AKQ01133.1"/>
    <property type="molecule type" value="Genomic_DNA"/>
</dbReference>
<dbReference type="GO" id="GO:0003735">
    <property type="term" value="F:structural constituent of ribosome"/>
    <property type="evidence" value="ECO:0007669"/>
    <property type="project" value="InterPro"/>
</dbReference>
<dbReference type="GO" id="GO:0006412">
    <property type="term" value="P:translation"/>
    <property type="evidence" value="ECO:0007669"/>
    <property type="project" value="UniProtKB-UniRule"/>
</dbReference>
<evidence type="ECO:0000256" key="1">
    <source>
        <dbReference type="ARBA" id="ARBA00010618"/>
    </source>
</evidence>
<dbReference type="Gene3D" id="2.30.30.30">
    <property type="match status" value="1"/>
</dbReference>
<dbReference type="NCBIfam" id="TIGR01079">
    <property type="entry name" value="rplX_bact"/>
    <property type="match status" value="1"/>
</dbReference>
<comment type="function">
    <text evidence="5">One of two assembly initiator proteins, it binds directly to the 5'-end of the 23S rRNA, where it nucleates assembly of the 50S subunit.</text>
</comment>
<evidence type="ECO:0000256" key="3">
    <source>
        <dbReference type="ARBA" id="ARBA00023274"/>
    </source>
</evidence>
<keyword evidence="2 5" id="KW-0689">Ribosomal protein</keyword>
<keyword evidence="5" id="KW-0694">RNA-binding</keyword>
<reference evidence="7" key="1">
    <citation type="journal article" date="2015" name="ISME J.">
        <title>Aquifer environment selects for microbial species cohorts in sediment and groundwater.</title>
        <authorList>
            <person name="Hug L.A."/>
            <person name="Thomas B.C."/>
            <person name="Brown C.T."/>
            <person name="Frischkorn K.R."/>
            <person name="Williams K.H."/>
            <person name="Tringe S.G."/>
            <person name="Banfield J.F."/>
        </authorList>
    </citation>
    <scope>NUCLEOTIDE SEQUENCE</scope>
</reference>
<comment type="similarity">
    <text evidence="1 5">Belongs to the universal ribosomal protein uL24 family.</text>
</comment>
<dbReference type="PANTHER" id="PTHR12903">
    <property type="entry name" value="MITOCHONDRIAL RIBOSOMAL PROTEIN L24"/>
    <property type="match status" value="1"/>
</dbReference>
<keyword evidence="5" id="KW-0699">rRNA-binding</keyword>
<feature type="domain" description="Large ribosomal subunit protein uL24 C-terminal" evidence="6">
    <location>
        <begin position="42"/>
        <end position="109"/>
    </location>
</feature>
<evidence type="ECO:0000256" key="4">
    <source>
        <dbReference type="ARBA" id="ARBA00035206"/>
    </source>
</evidence>
<name>A0A0H4T0T4_9CHLR</name>
<dbReference type="GO" id="GO:0019843">
    <property type="term" value="F:rRNA binding"/>
    <property type="evidence" value="ECO:0007669"/>
    <property type="project" value="UniProtKB-UniRule"/>
</dbReference>
<dbReference type="GO" id="GO:1990904">
    <property type="term" value="C:ribonucleoprotein complex"/>
    <property type="evidence" value="ECO:0007669"/>
    <property type="project" value="UniProtKB-KW"/>
</dbReference>
<organism evidence="7">
    <name type="scientific">uncultured Chloroflexi bacterium Rifle_16ft_4_minimus_1477</name>
    <dbReference type="NCBI Taxonomy" id="1665058"/>
    <lineage>
        <taxon>Bacteria</taxon>
        <taxon>Bacillati</taxon>
        <taxon>Chloroflexota</taxon>
        <taxon>environmental samples</taxon>
    </lineage>
</organism>
<proteinExistence type="inferred from homology"/>
<protein>
    <recommendedName>
        <fullName evidence="4 5">Large ribosomal subunit protein uL24</fullName>
    </recommendedName>
</protein>
<keyword evidence="3 5" id="KW-0687">Ribonucleoprotein</keyword>
<dbReference type="InterPro" id="IPR003256">
    <property type="entry name" value="Ribosomal_uL24"/>
</dbReference>
<sequence>MKTKIRKGDTVEIVTGKEHDKGKRGEVIKVLPKEARLVVQKLNIRKKHQRAVQTQGRQLNPGVIEFEAPLHISNVMLVCPKCGKPARVGIQRGEDGKAHRVCKNCGKQID</sequence>
<evidence type="ECO:0000256" key="5">
    <source>
        <dbReference type="HAMAP-Rule" id="MF_01326"/>
    </source>
</evidence>
<evidence type="ECO:0000313" key="7">
    <source>
        <dbReference type="EMBL" id="AKQ01133.1"/>
    </source>
</evidence>
<dbReference type="SUPFAM" id="SSF50104">
    <property type="entry name" value="Translation proteins SH3-like domain"/>
    <property type="match status" value="1"/>
</dbReference>
<comment type="function">
    <text evidence="5">One of the proteins that surrounds the polypeptide exit tunnel on the outside of the subunit.</text>
</comment>
<dbReference type="InterPro" id="IPR014722">
    <property type="entry name" value="Rib_uL2_dom2"/>
</dbReference>
<dbReference type="HAMAP" id="MF_01326_B">
    <property type="entry name" value="Ribosomal_uL24_B"/>
    <property type="match status" value="1"/>
</dbReference>
<comment type="subunit">
    <text evidence="5">Part of the 50S ribosomal subunit.</text>
</comment>
<evidence type="ECO:0000259" key="6">
    <source>
        <dbReference type="Pfam" id="PF17136"/>
    </source>
</evidence>
<dbReference type="AlphaFoldDB" id="A0A0H4T0T4"/>
<dbReference type="CDD" id="cd06089">
    <property type="entry name" value="KOW_RPL26"/>
    <property type="match status" value="1"/>
</dbReference>
<evidence type="ECO:0000256" key="2">
    <source>
        <dbReference type="ARBA" id="ARBA00022980"/>
    </source>
</evidence>
<accession>A0A0H4T0T4</accession>
<dbReference type="InterPro" id="IPR041988">
    <property type="entry name" value="Ribosomal_uL24_KOW"/>
</dbReference>
<dbReference type="GO" id="GO:0005840">
    <property type="term" value="C:ribosome"/>
    <property type="evidence" value="ECO:0007669"/>
    <property type="project" value="UniProtKB-KW"/>
</dbReference>
<dbReference type="InterPro" id="IPR008991">
    <property type="entry name" value="Translation_prot_SH3-like_sf"/>
</dbReference>
<dbReference type="Pfam" id="PF17136">
    <property type="entry name" value="ribosomal_L24"/>
    <property type="match status" value="1"/>
</dbReference>